<protein>
    <recommendedName>
        <fullName evidence="9 10">Protein translocase subunit SecY</fullName>
    </recommendedName>
</protein>
<keyword evidence="5 10" id="KW-0653">Protein transport</keyword>
<dbReference type="GO" id="GO:0065002">
    <property type="term" value="P:intracellular protein transmembrane transport"/>
    <property type="evidence" value="ECO:0007669"/>
    <property type="project" value="UniProtKB-UniRule"/>
</dbReference>
<proteinExistence type="inferred from homology"/>
<feature type="transmembrane region" description="Helical" evidence="10">
    <location>
        <begin position="215"/>
        <end position="233"/>
    </location>
</feature>
<dbReference type="PIRSF" id="PIRSF004557">
    <property type="entry name" value="SecY"/>
    <property type="match status" value="1"/>
</dbReference>
<dbReference type="PROSITE" id="PS00756">
    <property type="entry name" value="SECY_2"/>
    <property type="match status" value="1"/>
</dbReference>
<evidence type="ECO:0000256" key="8">
    <source>
        <dbReference type="ARBA" id="ARBA00023136"/>
    </source>
</evidence>
<evidence type="ECO:0000256" key="6">
    <source>
        <dbReference type="ARBA" id="ARBA00022989"/>
    </source>
</evidence>
<evidence type="ECO:0000256" key="3">
    <source>
        <dbReference type="ARBA" id="ARBA00022448"/>
    </source>
</evidence>
<sequence length="438" mass="48034">MIDGFQNVLKIPELKKRILYTFALLAVYRIGVFIPVPGIDGQALSRFFDSMQGTIVGFFNMFSGGALEQMAVFALGIMPYISASIIMELLTVVVPHLERLKKEGEQGRKKITQYSRYGTVVLACIQGFGIAIGLESMEMGGVAAVPNPGWGFRLLTVMTLTAGTTFIMWLGEQITERGIGNGISLIIFAGIVAGIPSAIGSSWTQLRLGEMSPFLFLALLVVMVAVIAAIVFMEAGHRKIPIQYAKRVVGRRMYGGQSTHLPLKINTSGVIPPIFASSLMVFPATIAQFVGGPDASGFLQVIVQQLTPGTILYSLLTVVLIIFFAYFYTAIIFNPQDVADNMRKYGGFVPGIRPGKKTAEYIDRTLSRLTFAGAIYLSIIVILPTYLIQFFHVPFFFGGTGLLIVVGVGMDTMQQVESHLVMRNYDSFMKKGRMRGRR</sequence>
<comment type="subunit">
    <text evidence="10">Component of the Sec protein translocase complex. Heterotrimer consisting of SecY, SecE and SecG subunits. The heterotrimers can form oligomers, although 1 heterotrimer is thought to be able to translocate proteins. Interacts with the ribosome. Interacts with SecDF, and other proteins may be involved. Interacts with SecA.</text>
</comment>
<evidence type="ECO:0000256" key="5">
    <source>
        <dbReference type="ARBA" id="ARBA00022927"/>
    </source>
</evidence>
<reference evidence="12 13" key="1">
    <citation type="journal article" date="2014" name="Nature">
        <title>An environmental bacterial taxon with a large and distinct metabolic repertoire.</title>
        <authorList>
            <person name="Wilson M.C."/>
            <person name="Mori T."/>
            <person name="Ruckert C."/>
            <person name="Uria A.R."/>
            <person name="Helf M.J."/>
            <person name="Takada K."/>
            <person name="Gernert C."/>
            <person name="Steffens U.A."/>
            <person name="Heycke N."/>
            <person name="Schmitt S."/>
            <person name="Rinke C."/>
            <person name="Helfrich E.J."/>
            <person name="Brachmann A.O."/>
            <person name="Gurgui C."/>
            <person name="Wakimoto T."/>
            <person name="Kracht M."/>
            <person name="Crusemann M."/>
            <person name="Hentschel U."/>
            <person name="Abe I."/>
            <person name="Matsunaga S."/>
            <person name="Kalinowski J."/>
            <person name="Takeyama H."/>
            <person name="Piel J."/>
        </authorList>
    </citation>
    <scope>NUCLEOTIDE SEQUENCE [LARGE SCALE GENOMIC DNA]</scope>
    <source>
        <strain evidence="13">TSY1</strain>
    </source>
</reference>
<evidence type="ECO:0000256" key="4">
    <source>
        <dbReference type="ARBA" id="ARBA00022692"/>
    </source>
</evidence>
<keyword evidence="7 10" id="KW-0811">Translocation</keyword>
<comment type="caution">
    <text evidence="12">The sequence shown here is derived from an EMBL/GenBank/DDBJ whole genome shotgun (WGS) entry which is preliminary data.</text>
</comment>
<dbReference type="HOGENOM" id="CLU_030313_0_2_7"/>
<name>W4LV68_ENTF1</name>
<dbReference type="FunFam" id="1.10.3370.10:FF:000001">
    <property type="entry name" value="Preprotein translocase subunit SecY"/>
    <property type="match status" value="1"/>
</dbReference>
<dbReference type="GO" id="GO:0006605">
    <property type="term" value="P:protein targeting"/>
    <property type="evidence" value="ECO:0007669"/>
    <property type="project" value="UniProtKB-UniRule"/>
</dbReference>
<dbReference type="Gene3D" id="1.10.3370.10">
    <property type="entry name" value="SecY subunit domain"/>
    <property type="match status" value="1"/>
</dbReference>
<feature type="transmembrane region" description="Helical" evidence="10">
    <location>
        <begin position="183"/>
        <end position="203"/>
    </location>
</feature>
<evidence type="ECO:0000313" key="13">
    <source>
        <dbReference type="Proteomes" id="UP000019141"/>
    </source>
</evidence>
<evidence type="ECO:0000256" key="7">
    <source>
        <dbReference type="ARBA" id="ARBA00023010"/>
    </source>
</evidence>
<dbReference type="GO" id="GO:0043952">
    <property type="term" value="P:protein transport by the Sec complex"/>
    <property type="evidence" value="ECO:0007669"/>
    <property type="project" value="UniProtKB-UniRule"/>
</dbReference>
<feature type="transmembrane region" description="Helical" evidence="10">
    <location>
        <begin position="393"/>
        <end position="413"/>
    </location>
</feature>
<dbReference type="InterPro" id="IPR030659">
    <property type="entry name" value="SecY_CS"/>
</dbReference>
<dbReference type="InterPro" id="IPR002208">
    <property type="entry name" value="SecY/SEC61-alpha"/>
</dbReference>
<keyword evidence="6 10" id="KW-1133">Transmembrane helix</keyword>
<feature type="transmembrane region" description="Helical" evidence="10">
    <location>
        <begin position="114"/>
        <end position="134"/>
    </location>
</feature>
<feature type="transmembrane region" description="Helical" evidence="10">
    <location>
        <begin position="18"/>
        <end position="39"/>
    </location>
</feature>
<feature type="transmembrane region" description="Helical" evidence="10">
    <location>
        <begin position="270"/>
        <end position="291"/>
    </location>
</feature>
<evidence type="ECO:0000256" key="11">
    <source>
        <dbReference type="RuleBase" id="RU004349"/>
    </source>
</evidence>
<dbReference type="Proteomes" id="UP000019141">
    <property type="component" value="Unassembled WGS sequence"/>
</dbReference>
<dbReference type="PRINTS" id="PR00303">
    <property type="entry name" value="SECYTRNLCASE"/>
</dbReference>
<keyword evidence="13" id="KW-1185">Reference proteome</keyword>
<comment type="subcellular location">
    <subcellularLocation>
        <location evidence="10">Cell membrane</location>
        <topology evidence="10">Multi-pass membrane protein</topology>
    </subcellularLocation>
    <subcellularLocation>
        <location evidence="1">Membrane</location>
        <topology evidence="1">Multi-pass membrane protein</topology>
    </subcellularLocation>
</comment>
<dbReference type="AlphaFoldDB" id="W4LV68"/>
<dbReference type="SUPFAM" id="SSF103491">
    <property type="entry name" value="Preprotein translocase SecY subunit"/>
    <property type="match status" value="1"/>
</dbReference>
<dbReference type="InterPro" id="IPR026593">
    <property type="entry name" value="SecY"/>
</dbReference>
<dbReference type="EMBL" id="AZHW01000207">
    <property type="protein sequence ID" value="ETX01691.1"/>
    <property type="molecule type" value="Genomic_DNA"/>
</dbReference>
<feature type="transmembrane region" description="Helical" evidence="10">
    <location>
        <begin position="311"/>
        <end position="333"/>
    </location>
</feature>
<organism evidence="12 13">
    <name type="scientific">Entotheonella factor</name>
    <dbReference type="NCBI Taxonomy" id="1429438"/>
    <lineage>
        <taxon>Bacteria</taxon>
        <taxon>Pseudomonadati</taxon>
        <taxon>Nitrospinota/Tectimicrobiota group</taxon>
        <taxon>Candidatus Tectimicrobiota</taxon>
        <taxon>Candidatus Entotheonellia</taxon>
        <taxon>Candidatus Entotheonellales</taxon>
        <taxon>Candidatus Entotheonellaceae</taxon>
        <taxon>Candidatus Entotheonella</taxon>
    </lineage>
</organism>
<dbReference type="GO" id="GO:0005886">
    <property type="term" value="C:plasma membrane"/>
    <property type="evidence" value="ECO:0007669"/>
    <property type="project" value="UniProtKB-SubCell"/>
</dbReference>
<evidence type="ECO:0000313" key="12">
    <source>
        <dbReference type="EMBL" id="ETX01691.1"/>
    </source>
</evidence>
<keyword evidence="8 10" id="KW-0472">Membrane</keyword>
<dbReference type="Pfam" id="PF00344">
    <property type="entry name" value="SecY"/>
    <property type="match status" value="1"/>
</dbReference>
<dbReference type="NCBIfam" id="TIGR00967">
    <property type="entry name" value="3a0501s007"/>
    <property type="match status" value="1"/>
</dbReference>
<comment type="function">
    <text evidence="10">The central subunit of the protein translocation channel SecYEG. Consists of two halves formed by TMs 1-5 and 6-10. These two domains form a lateral gate at the front which open onto the bilayer between TMs 2 and 7, and are clamped together by SecE at the back. The channel is closed by both a pore ring composed of hydrophobic SecY resides and a short helix (helix 2A) on the extracellular side of the membrane which forms a plug. The plug probably moves laterally to allow the channel to open. The ring and the pore may move independently.</text>
</comment>
<evidence type="ECO:0000256" key="2">
    <source>
        <dbReference type="ARBA" id="ARBA00005751"/>
    </source>
</evidence>
<keyword evidence="3 10" id="KW-0813">Transport</keyword>
<evidence type="ECO:0000256" key="9">
    <source>
        <dbReference type="ARBA" id="ARBA00039733"/>
    </source>
</evidence>
<evidence type="ECO:0000256" key="1">
    <source>
        <dbReference type="ARBA" id="ARBA00004141"/>
    </source>
</evidence>
<dbReference type="InterPro" id="IPR023201">
    <property type="entry name" value="SecY_dom_sf"/>
</dbReference>
<evidence type="ECO:0000256" key="10">
    <source>
        <dbReference type="HAMAP-Rule" id="MF_01465"/>
    </source>
</evidence>
<dbReference type="HAMAP" id="MF_01465">
    <property type="entry name" value="SecY"/>
    <property type="match status" value="1"/>
</dbReference>
<dbReference type="PANTHER" id="PTHR10906">
    <property type="entry name" value="SECY/SEC61-ALPHA FAMILY MEMBER"/>
    <property type="match status" value="1"/>
</dbReference>
<comment type="similarity">
    <text evidence="2 10 11">Belongs to the SecY/SEC61-alpha family.</text>
</comment>
<feature type="transmembrane region" description="Helical" evidence="10">
    <location>
        <begin position="154"/>
        <end position="171"/>
    </location>
</feature>
<accession>W4LV68</accession>
<gene>
    <name evidence="10" type="primary">secY</name>
    <name evidence="12" type="ORF">ETSY1_06330</name>
</gene>
<dbReference type="PATRIC" id="fig|1429438.4.peg.1396"/>
<keyword evidence="10" id="KW-1003">Cell membrane</keyword>
<keyword evidence="4 10" id="KW-0812">Transmembrane</keyword>
<feature type="transmembrane region" description="Helical" evidence="10">
    <location>
        <begin position="366"/>
        <end position="387"/>
    </location>
</feature>
<feature type="transmembrane region" description="Helical" evidence="10">
    <location>
        <begin position="70"/>
        <end position="94"/>
    </location>
</feature>